<feature type="transmembrane region" description="Helical" evidence="1">
    <location>
        <begin position="41"/>
        <end position="61"/>
    </location>
</feature>
<keyword evidence="1" id="KW-0812">Transmembrane</keyword>
<accession>A0A1L8D6W4</accession>
<reference evidence="2" key="1">
    <citation type="submission" date="2016-12" db="EMBL/GenBank/DDBJ databases">
        <title>An insight into the sialome and mialome of the sand fly, Nyssomyia neivai.</title>
        <authorList>
            <person name="Sebastian V."/>
            <person name="Goulart T.M."/>
            <person name="Oliveira W."/>
            <person name="Calvo E."/>
            <person name="Oliveira L.F."/>
            <person name="Pinto M.C."/>
            <person name="Rosselino A.M."/>
            <person name="Ribeiro J.M."/>
        </authorList>
    </citation>
    <scope>NUCLEOTIDE SEQUENCE</scope>
</reference>
<feature type="transmembrane region" description="Helical" evidence="1">
    <location>
        <begin position="141"/>
        <end position="163"/>
    </location>
</feature>
<keyword evidence="1" id="KW-1133">Transmembrane helix</keyword>
<proteinExistence type="predicted"/>
<dbReference type="AlphaFoldDB" id="A0A1L8D6W4"/>
<organism evidence="2">
    <name type="scientific">Nyssomyia neivai</name>
    <dbReference type="NCBI Taxonomy" id="330878"/>
    <lineage>
        <taxon>Eukaryota</taxon>
        <taxon>Metazoa</taxon>
        <taxon>Ecdysozoa</taxon>
        <taxon>Arthropoda</taxon>
        <taxon>Hexapoda</taxon>
        <taxon>Insecta</taxon>
        <taxon>Pterygota</taxon>
        <taxon>Neoptera</taxon>
        <taxon>Endopterygota</taxon>
        <taxon>Diptera</taxon>
        <taxon>Nematocera</taxon>
        <taxon>Psychodoidea</taxon>
        <taxon>Psychodidae</taxon>
        <taxon>Nyssomyia</taxon>
    </lineage>
</organism>
<feature type="transmembrane region" description="Helical" evidence="1">
    <location>
        <begin position="82"/>
        <end position="103"/>
    </location>
</feature>
<dbReference type="EMBL" id="GFDF01011892">
    <property type="protein sequence ID" value="JAV02192.1"/>
    <property type="molecule type" value="Transcribed_RNA"/>
</dbReference>
<protein>
    <submittedName>
        <fullName evidence="2">Uncharacterized protein</fullName>
    </submittedName>
</protein>
<name>A0A1L8D6W4_9DIPT</name>
<sequence length="352" mass="37721">MVKFGSFILNWYSFILKFLVGEASQRQVETLRPTAQGQLGGFTHALVVVCVGFFCMCCKMGSFSMLHLRCLNGDSIMDHGHMVSTCVVMISVPATVVVSIIIVSFVATIIVSIVVSIIVMTVTRFALSLSNGGKMLSLSVSYFRCVYGSGIVVHGIVGGGISVSTSSSVCSKMGTFSCDYFGCVENNAIGSKGSVSMMSVDWGNGVVSSTNFGMCCEMGSFSVLHLRCFNGDTIVDHGYMVSTPGSRTLVQMMESMGGLSVSVEMINFSCNNFWGLKWTTLVAESCMCPMSSIVKRSMVQSRSGMYDSGSWTLWQIGGSNLETMMRVSGVMDGLEDSMSIYVTVSTTGEAMG</sequence>
<evidence type="ECO:0000256" key="1">
    <source>
        <dbReference type="SAM" id="Phobius"/>
    </source>
</evidence>
<feature type="transmembrane region" description="Helical" evidence="1">
    <location>
        <begin position="109"/>
        <end position="129"/>
    </location>
</feature>
<evidence type="ECO:0000313" key="2">
    <source>
        <dbReference type="EMBL" id="JAV02192.1"/>
    </source>
</evidence>
<keyword evidence="1" id="KW-0472">Membrane</keyword>